<proteinExistence type="predicted"/>
<keyword evidence="2" id="KW-0614">Plasmid</keyword>
<name>A0A0S0ZQ46_SALEN</name>
<dbReference type="EMBL" id="KT868530">
    <property type="protein sequence ID" value="ALI93215.1"/>
    <property type="molecule type" value="Genomic_DNA"/>
</dbReference>
<dbReference type="AlphaFoldDB" id="A0A0S0ZQ46"/>
<accession>A0A0S0ZQ46</accession>
<evidence type="ECO:0000256" key="1">
    <source>
        <dbReference type="SAM" id="Phobius"/>
    </source>
</evidence>
<protein>
    <submittedName>
        <fullName evidence="2">Uncharacterized protein</fullName>
    </submittedName>
</protein>
<keyword evidence="1" id="KW-0472">Membrane</keyword>
<keyword evidence="1" id="KW-1133">Transmembrane helix</keyword>
<evidence type="ECO:0000313" key="2">
    <source>
        <dbReference type="EMBL" id="ALI93215.1"/>
    </source>
</evidence>
<dbReference type="PROSITE" id="PS51257">
    <property type="entry name" value="PROKAR_LIPOPROTEIN"/>
    <property type="match status" value="1"/>
</dbReference>
<organism evidence="2">
    <name type="scientific">Salmonella enteritidis</name>
    <dbReference type="NCBI Taxonomy" id="149539"/>
    <lineage>
        <taxon>Bacteria</taxon>
        <taxon>Pseudomonadati</taxon>
        <taxon>Pseudomonadota</taxon>
        <taxon>Gammaproteobacteria</taxon>
        <taxon>Enterobacterales</taxon>
        <taxon>Enterobacteriaceae</taxon>
        <taxon>Salmonella</taxon>
    </lineage>
</organism>
<feature type="transmembrane region" description="Helical" evidence="1">
    <location>
        <begin position="23"/>
        <end position="42"/>
    </location>
</feature>
<reference evidence="2" key="1">
    <citation type="submission" date="2015-10" db="EMBL/GenBank/DDBJ databases">
        <title>A ~90kb conjugative I1 plasmid encoding various blaCTX-Ms contributed to ceftriaxone resistance in Salmonella Enteritidis in China.</title>
        <authorList>
            <person name="Wong M.H."/>
            <person name="Chen S."/>
        </authorList>
    </citation>
    <scope>NUCLEOTIDE SEQUENCE</scope>
    <source>
        <strain evidence="2">SE115</strain>
        <plasmid evidence="2">pSE115</plasmid>
    </source>
</reference>
<geneLocation type="plasmid" evidence="2">
    <name>pSE115</name>
</geneLocation>
<sequence length="43" mass="4679">MERIFHGDSNVASNGAFISCDSMMYSILLIMFPVVLSAGINIL</sequence>
<keyword evidence="1" id="KW-0812">Transmembrane</keyword>